<dbReference type="PRINTS" id="PR00038">
    <property type="entry name" value="HTHLUXR"/>
</dbReference>
<dbReference type="PANTHER" id="PTHR44688">
    <property type="entry name" value="DNA-BINDING TRANSCRIPTIONAL ACTIVATOR DEVR_DOSR"/>
    <property type="match status" value="1"/>
</dbReference>
<evidence type="ECO:0000256" key="3">
    <source>
        <dbReference type="ARBA" id="ARBA00023163"/>
    </source>
</evidence>
<evidence type="ECO:0000259" key="4">
    <source>
        <dbReference type="PROSITE" id="PS50043"/>
    </source>
</evidence>
<comment type="caution">
    <text evidence="5">The sequence shown here is derived from an EMBL/GenBank/DDBJ whole genome shotgun (WGS) entry which is preliminary data.</text>
</comment>
<evidence type="ECO:0000256" key="1">
    <source>
        <dbReference type="ARBA" id="ARBA00023015"/>
    </source>
</evidence>
<proteinExistence type="predicted"/>
<evidence type="ECO:0000313" key="6">
    <source>
        <dbReference type="Proteomes" id="UP001500635"/>
    </source>
</evidence>
<keyword evidence="3" id="KW-0804">Transcription</keyword>
<accession>A0ABP8J4R2</accession>
<evidence type="ECO:0000256" key="2">
    <source>
        <dbReference type="ARBA" id="ARBA00023125"/>
    </source>
</evidence>
<feature type="domain" description="HTH luxR-type" evidence="4">
    <location>
        <begin position="91"/>
        <end position="157"/>
    </location>
</feature>
<dbReference type="PANTHER" id="PTHR44688:SF16">
    <property type="entry name" value="DNA-BINDING TRANSCRIPTIONAL ACTIVATOR DEVR_DOSR"/>
    <property type="match status" value="1"/>
</dbReference>
<dbReference type="Gene3D" id="1.10.10.10">
    <property type="entry name" value="Winged helix-like DNA-binding domain superfamily/Winged helix DNA-binding domain"/>
    <property type="match status" value="1"/>
</dbReference>
<keyword evidence="2" id="KW-0238">DNA-binding</keyword>
<protein>
    <recommendedName>
        <fullName evidence="4">HTH luxR-type domain-containing protein</fullName>
    </recommendedName>
</protein>
<keyword evidence="1" id="KW-0805">Transcription regulation</keyword>
<keyword evidence="6" id="KW-1185">Reference proteome</keyword>
<dbReference type="InterPro" id="IPR036388">
    <property type="entry name" value="WH-like_DNA-bd_sf"/>
</dbReference>
<dbReference type="RefSeq" id="WP_344990443.1">
    <property type="nucleotide sequence ID" value="NZ_BAABFR010000005.1"/>
</dbReference>
<organism evidence="5 6">
    <name type="scientific">Tsukamurella soli</name>
    <dbReference type="NCBI Taxonomy" id="644556"/>
    <lineage>
        <taxon>Bacteria</taxon>
        <taxon>Bacillati</taxon>
        <taxon>Actinomycetota</taxon>
        <taxon>Actinomycetes</taxon>
        <taxon>Mycobacteriales</taxon>
        <taxon>Tsukamurellaceae</taxon>
        <taxon>Tsukamurella</taxon>
    </lineage>
</organism>
<dbReference type="Pfam" id="PF00196">
    <property type="entry name" value="GerE"/>
    <property type="match status" value="1"/>
</dbReference>
<dbReference type="InterPro" id="IPR000792">
    <property type="entry name" value="Tscrpt_reg_LuxR_C"/>
</dbReference>
<dbReference type="CDD" id="cd06170">
    <property type="entry name" value="LuxR_C_like"/>
    <property type="match status" value="1"/>
</dbReference>
<reference evidence="6" key="1">
    <citation type="journal article" date="2019" name="Int. J. Syst. Evol. Microbiol.">
        <title>The Global Catalogue of Microorganisms (GCM) 10K type strain sequencing project: providing services to taxonomists for standard genome sequencing and annotation.</title>
        <authorList>
            <consortium name="The Broad Institute Genomics Platform"/>
            <consortium name="The Broad Institute Genome Sequencing Center for Infectious Disease"/>
            <person name="Wu L."/>
            <person name="Ma J."/>
        </authorList>
    </citation>
    <scope>NUCLEOTIDE SEQUENCE [LARGE SCALE GENOMIC DNA]</scope>
    <source>
        <strain evidence="6">JCM 17688</strain>
    </source>
</reference>
<dbReference type="SUPFAM" id="SSF46894">
    <property type="entry name" value="C-terminal effector domain of the bipartite response regulators"/>
    <property type="match status" value="1"/>
</dbReference>
<dbReference type="SMART" id="SM00421">
    <property type="entry name" value="HTH_LUXR"/>
    <property type="match status" value="1"/>
</dbReference>
<name>A0ABP8J4R2_9ACTN</name>
<dbReference type="PROSITE" id="PS00622">
    <property type="entry name" value="HTH_LUXR_1"/>
    <property type="match status" value="1"/>
</dbReference>
<gene>
    <name evidence="5" type="ORF">GCM10023147_05230</name>
</gene>
<dbReference type="InterPro" id="IPR016032">
    <property type="entry name" value="Sig_transdc_resp-reg_C-effctor"/>
</dbReference>
<sequence>MSQISLGAREWLAQLAGTAHAIDPLSLVMMLVGAARHLHHEPTPKLPRVRIRTTSGIWLVLHASPLDGTDGSSGDVVVTIEEARPPEIVALVASAFGLTRRERDVTRLVLQGVETKEIAASLHVSAYTVQDHLKSVFAKAGVRSRRDLIARVYFDQYIPRMGADISPTGWFVG</sequence>
<dbReference type="PROSITE" id="PS50043">
    <property type="entry name" value="HTH_LUXR_2"/>
    <property type="match status" value="1"/>
</dbReference>
<evidence type="ECO:0000313" key="5">
    <source>
        <dbReference type="EMBL" id="GAA4384610.1"/>
    </source>
</evidence>
<dbReference type="EMBL" id="BAABFR010000005">
    <property type="protein sequence ID" value="GAA4384610.1"/>
    <property type="molecule type" value="Genomic_DNA"/>
</dbReference>
<dbReference type="Proteomes" id="UP001500635">
    <property type="component" value="Unassembled WGS sequence"/>
</dbReference>